<accession>A0ABZ0IW22</accession>
<organism evidence="1 2">
    <name type="scientific">Imperialibacter roseus</name>
    <dbReference type="NCBI Taxonomy" id="1324217"/>
    <lineage>
        <taxon>Bacteria</taxon>
        <taxon>Pseudomonadati</taxon>
        <taxon>Bacteroidota</taxon>
        <taxon>Cytophagia</taxon>
        <taxon>Cytophagales</taxon>
        <taxon>Flammeovirgaceae</taxon>
        <taxon>Imperialibacter</taxon>
    </lineage>
</organism>
<dbReference type="RefSeq" id="WP_317491345.1">
    <property type="nucleotide sequence ID" value="NZ_CP136051.1"/>
</dbReference>
<keyword evidence="2" id="KW-1185">Reference proteome</keyword>
<dbReference type="EMBL" id="CP136051">
    <property type="protein sequence ID" value="WOK08712.1"/>
    <property type="molecule type" value="Genomic_DNA"/>
</dbReference>
<dbReference type="Proteomes" id="UP001302349">
    <property type="component" value="Chromosome"/>
</dbReference>
<proteinExistence type="predicted"/>
<sequence length="172" mass="20198">MKRIILIVLVTCGYEAHCQELQISKIDTTQYFDFWVGKWKATYDEGNGVQQYGINTIDNILDGTVVRETFELDGGQNKGFKGTSISVYQPQLKRWKQAWADNQGGYFDFEGEFVGDKRIFKTQVFGRGDKRIQQRMVFYNIQHDSFTWDWELSSDGGKTWALSWRILYERME</sequence>
<evidence type="ECO:0000313" key="1">
    <source>
        <dbReference type="EMBL" id="WOK08712.1"/>
    </source>
</evidence>
<reference evidence="1 2" key="1">
    <citation type="journal article" date="2023" name="Microbiol. Resour. Announc.">
        <title>Complete Genome Sequence of Imperialibacter roseus strain P4T.</title>
        <authorList>
            <person name="Tizabi D.R."/>
            <person name="Bachvaroff T."/>
            <person name="Hill R.T."/>
        </authorList>
    </citation>
    <scope>NUCLEOTIDE SEQUENCE [LARGE SCALE GENOMIC DNA]</scope>
    <source>
        <strain evidence="1 2">P4T</strain>
    </source>
</reference>
<evidence type="ECO:0008006" key="3">
    <source>
        <dbReference type="Google" id="ProtNLM"/>
    </source>
</evidence>
<gene>
    <name evidence="1" type="ORF">RT717_08695</name>
</gene>
<evidence type="ECO:0000313" key="2">
    <source>
        <dbReference type="Proteomes" id="UP001302349"/>
    </source>
</evidence>
<protein>
    <recommendedName>
        <fullName evidence="3">DUF1579 domain-containing protein</fullName>
    </recommendedName>
</protein>
<name>A0ABZ0IW22_9BACT</name>